<feature type="region of interest" description="Disordered" evidence="10">
    <location>
        <begin position="402"/>
        <end position="423"/>
    </location>
</feature>
<dbReference type="GO" id="GO:0005764">
    <property type="term" value="C:lysosome"/>
    <property type="evidence" value="ECO:0007669"/>
    <property type="project" value="UniProtKB-SubCell"/>
</dbReference>
<keyword evidence="6" id="KW-0458">Lysosome</keyword>
<protein>
    <recommendedName>
        <fullName evidence="7">MTOR-associated protein MEAK7</fullName>
    </recommendedName>
    <alternativeName>
        <fullName evidence="9">TBC/LysM-associated domain-containing protein 1</fullName>
    </alternativeName>
    <alternativeName>
        <fullName evidence="8">TLD domain-containing protein 1</fullName>
    </alternativeName>
</protein>
<keyword evidence="13" id="KW-1185">Reference proteome</keyword>
<keyword evidence="5" id="KW-0472">Membrane</keyword>
<evidence type="ECO:0000256" key="5">
    <source>
        <dbReference type="ARBA" id="ARBA00023136"/>
    </source>
</evidence>
<evidence type="ECO:0000256" key="8">
    <source>
        <dbReference type="ARBA" id="ARBA00041780"/>
    </source>
</evidence>
<accession>A0A210PN99</accession>
<dbReference type="PANTHER" id="PTHR23354">
    <property type="entry name" value="NUCLEOLAR PROTEIN 7/ESTROGEN RECEPTOR COACTIVATOR-RELATED"/>
    <property type="match status" value="1"/>
</dbReference>
<dbReference type="STRING" id="6573.A0A210PN99"/>
<dbReference type="EMBL" id="NEDP02005575">
    <property type="protein sequence ID" value="OWF37979.1"/>
    <property type="molecule type" value="Genomic_DNA"/>
</dbReference>
<reference evidence="12 13" key="1">
    <citation type="journal article" date="2017" name="Nat. Ecol. Evol.">
        <title>Scallop genome provides insights into evolution of bilaterian karyotype and development.</title>
        <authorList>
            <person name="Wang S."/>
            <person name="Zhang J."/>
            <person name="Jiao W."/>
            <person name="Li J."/>
            <person name="Xun X."/>
            <person name="Sun Y."/>
            <person name="Guo X."/>
            <person name="Huan P."/>
            <person name="Dong B."/>
            <person name="Zhang L."/>
            <person name="Hu X."/>
            <person name="Sun X."/>
            <person name="Wang J."/>
            <person name="Zhao C."/>
            <person name="Wang Y."/>
            <person name="Wang D."/>
            <person name="Huang X."/>
            <person name="Wang R."/>
            <person name="Lv J."/>
            <person name="Li Y."/>
            <person name="Zhang Z."/>
            <person name="Liu B."/>
            <person name="Lu W."/>
            <person name="Hui Y."/>
            <person name="Liang J."/>
            <person name="Zhou Z."/>
            <person name="Hou R."/>
            <person name="Li X."/>
            <person name="Liu Y."/>
            <person name="Li H."/>
            <person name="Ning X."/>
            <person name="Lin Y."/>
            <person name="Zhao L."/>
            <person name="Xing Q."/>
            <person name="Dou J."/>
            <person name="Li Y."/>
            <person name="Mao J."/>
            <person name="Guo H."/>
            <person name="Dou H."/>
            <person name="Li T."/>
            <person name="Mu C."/>
            <person name="Jiang W."/>
            <person name="Fu Q."/>
            <person name="Fu X."/>
            <person name="Miao Y."/>
            <person name="Liu J."/>
            <person name="Yu Q."/>
            <person name="Li R."/>
            <person name="Liao H."/>
            <person name="Li X."/>
            <person name="Kong Y."/>
            <person name="Jiang Z."/>
            <person name="Chourrout D."/>
            <person name="Li R."/>
            <person name="Bao Z."/>
        </authorList>
    </citation>
    <scope>NUCLEOTIDE SEQUENCE [LARGE SCALE GENOMIC DNA]</scope>
    <source>
        <strain evidence="12 13">PY_sf001</strain>
    </source>
</reference>
<dbReference type="GO" id="GO:0006979">
    <property type="term" value="P:response to oxidative stress"/>
    <property type="evidence" value="ECO:0007669"/>
    <property type="project" value="TreeGrafter"/>
</dbReference>
<evidence type="ECO:0000256" key="3">
    <source>
        <dbReference type="ARBA" id="ARBA00004496"/>
    </source>
</evidence>
<dbReference type="InterPro" id="IPR006571">
    <property type="entry name" value="TLDc_dom"/>
</dbReference>
<evidence type="ECO:0000256" key="9">
    <source>
        <dbReference type="ARBA" id="ARBA00042134"/>
    </source>
</evidence>
<dbReference type="Pfam" id="PF07534">
    <property type="entry name" value="TLD"/>
    <property type="match status" value="1"/>
</dbReference>
<gene>
    <name evidence="12" type="ORF">KP79_PYT14299</name>
</gene>
<sequence length="468" mass="52854">MGVAESKDNDDHVEGSLFSAEEQIVIKHLHGKISATEDSFKNHLKLLNDKLAGNLVNYLSSLKPRPQKGVLFTYRQFHTLLSQIFRGNSTDQSIAIRGLCSQNKEISSEDLFQAVLQLVTAYREVTRNLPAWSKWTLDQETEQHRKEFTFGILQELFDKGSSKKGPVPKAKVPEGVSYTESDVEDLLHKSPLFIHVCDTVFTKLFPISTDETLRMEKLCSSLPVPVTMVPHQTILDPYAMMFLNFNLPKDLQTEWRLVFSNSVFGDSFTQLVAHMLNKGPSLLIVKDKTGHVFGGYATQKWQLNSKFYGSADNFLFTLSPQYGIYTTTTYNSNYMYLNQGQQTLPNGLGMGGQFDYFGLWIDQSFNYGHSKAQPRCTTYASPQLSGATEFEVVALEVWEVGPEPKADSDDEDDNEKKKKSVLDGNAEARAMLALIGKERVSEGYRDEEDDLEISEDMKRKMNVIPSLI</sequence>
<dbReference type="GO" id="GO:0005634">
    <property type="term" value="C:nucleus"/>
    <property type="evidence" value="ECO:0007669"/>
    <property type="project" value="TreeGrafter"/>
</dbReference>
<name>A0A210PN99_MIZYE</name>
<evidence type="ECO:0000256" key="4">
    <source>
        <dbReference type="ARBA" id="ARBA00022490"/>
    </source>
</evidence>
<evidence type="ECO:0000313" key="12">
    <source>
        <dbReference type="EMBL" id="OWF37979.1"/>
    </source>
</evidence>
<evidence type="ECO:0000313" key="13">
    <source>
        <dbReference type="Proteomes" id="UP000242188"/>
    </source>
</evidence>
<dbReference type="OrthoDB" id="289228at2759"/>
<evidence type="ECO:0000256" key="2">
    <source>
        <dbReference type="ARBA" id="ARBA00004371"/>
    </source>
</evidence>
<evidence type="ECO:0000259" key="11">
    <source>
        <dbReference type="PROSITE" id="PS51886"/>
    </source>
</evidence>
<dbReference type="GO" id="GO:0031929">
    <property type="term" value="P:TOR signaling"/>
    <property type="evidence" value="ECO:0007669"/>
    <property type="project" value="TreeGrafter"/>
</dbReference>
<dbReference type="PANTHER" id="PTHR23354:SF131">
    <property type="entry name" value="MTOR-ASSOCIATED PROTEIN MEAK7"/>
    <property type="match status" value="1"/>
</dbReference>
<evidence type="ECO:0000256" key="7">
    <source>
        <dbReference type="ARBA" id="ARBA00039594"/>
    </source>
</evidence>
<dbReference type="Proteomes" id="UP000242188">
    <property type="component" value="Unassembled WGS sequence"/>
</dbReference>
<evidence type="ECO:0000256" key="1">
    <source>
        <dbReference type="ARBA" id="ARBA00004370"/>
    </source>
</evidence>
<evidence type="ECO:0000256" key="6">
    <source>
        <dbReference type="ARBA" id="ARBA00023228"/>
    </source>
</evidence>
<dbReference type="PROSITE" id="PS51886">
    <property type="entry name" value="TLDC"/>
    <property type="match status" value="1"/>
</dbReference>
<comment type="caution">
    <text evidence="12">The sequence shown here is derived from an EMBL/GenBank/DDBJ whole genome shotgun (WGS) entry which is preliminary data.</text>
</comment>
<comment type="subcellular location">
    <subcellularLocation>
        <location evidence="3">Cytoplasm</location>
    </subcellularLocation>
    <subcellularLocation>
        <location evidence="2">Lysosome</location>
    </subcellularLocation>
    <subcellularLocation>
        <location evidence="1">Membrane</location>
    </subcellularLocation>
</comment>
<dbReference type="GO" id="GO:0016020">
    <property type="term" value="C:membrane"/>
    <property type="evidence" value="ECO:0007669"/>
    <property type="project" value="UniProtKB-SubCell"/>
</dbReference>
<evidence type="ECO:0000256" key="10">
    <source>
        <dbReference type="SAM" id="MobiDB-lite"/>
    </source>
</evidence>
<keyword evidence="4" id="KW-0963">Cytoplasm</keyword>
<dbReference type="AlphaFoldDB" id="A0A210PN99"/>
<proteinExistence type="predicted"/>
<dbReference type="SMART" id="SM00584">
    <property type="entry name" value="TLDc"/>
    <property type="match status" value="1"/>
</dbReference>
<feature type="domain" description="TLDc" evidence="11">
    <location>
        <begin position="233"/>
        <end position="401"/>
    </location>
</feature>
<organism evidence="12 13">
    <name type="scientific">Mizuhopecten yessoensis</name>
    <name type="common">Japanese scallop</name>
    <name type="synonym">Patinopecten yessoensis</name>
    <dbReference type="NCBI Taxonomy" id="6573"/>
    <lineage>
        <taxon>Eukaryota</taxon>
        <taxon>Metazoa</taxon>
        <taxon>Spiralia</taxon>
        <taxon>Lophotrochozoa</taxon>
        <taxon>Mollusca</taxon>
        <taxon>Bivalvia</taxon>
        <taxon>Autobranchia</taxon>
        <taxon>Pteriomorphia</taxon>
        <taxon>Pectinida</taxon>
        <taxon>Pectinoidea</taxon>
        <taxon>Pectinidae</taxon>
        <taxon>Mizuhopecten</taxon>
    </lineage>
</organism>